<organism evidence="2 3">
    <name type="scientific">Meloidogyne hapla</name>
    <name type="common">Root-knot nematode worm</name>
    <dbReference type="NCBI Taxonomy" id="6305"/>
    <lineage>
        <taxon>Eukaryota</taxon>
        <taxon>Metazoa</taxon>
        <taxon>Ecdysozoa</taxon>
        <taxon>Nematoda</taxon>
        <taxon>Chromadorea</taxon>
        <taxon>Rhabditida</taxon>
        <taxon>Tylenchina</taxon>
        <taxon>Tylenchomorpha</taxon>
        <taxon>Tylenchoidea</taxon>
        <taxon>Meloidogynidae</taxon>
        <taxon>Meloidogyninae</taxon>
        <taxon>Meloidogyne</taxon>
    </lineage>
</organism>
<dbReference type="Proteomes" id="UP000095281">
    <property type="component" value="Unplaced"/>
</dbReference>
<name>A0A1I8BHI9_MELHA</name>
<evidence type="ECO:0000256" key="1">
    <source>
        <dbReference type="SAM" id="SignalP"/>
    </source>
</evidence>
<keyword evidence="2" id="KW-1185">Reference proteome</keyword>
<dbReference type="AlphaFoldDB" id="A0A1I8BHI9"/>
<accession>A0A1I8BHI9</accession>
<feature type="signal peptide" evidence="1">
    <location>
        <begin position="1"/>
        <end position="23"/>
    </location>
</feature>
<keyword evidence="1" id="KW-0732">Signal</keyword>
<protein>
    <submittedName>
        <fullName evidence="3">Uncharacterized protein</fullName>
    </submittedName>
</protein>
<feature type="chain" id="PRO_5009315818" evidence="1">
    <location>
        <begin position="24"/>
        <end position="172"/>
    </location>
</feature>
<proteinExistence type="predicted"/>
<reference evidence="3" key="1">
    <citation type="submission" date="2016-11" db="UniProtKB">
        <authorList>
            <consortium name="WormBaseParasite"/>
        </authorList>
    </citation>
    <scope>IDENTIFICATION</scope>
</reference>
<dbReference type="WBParaSite" id="MhA1_Contig2439.frz3.gene3">
    <property type="protein sequence ID" value="MhA1_Contig2439.frz3.gene3"/>
    <property type="gene ID" value="MhA1_Contig2439.frz3.gene3"/>
</dbReference>
<sequence>MSSVTILLSQIALFFDLMKTIISDDDQTVSNIINLNNHQPSNFYKWMEQNSHICAIQEPEEEDTPFFLKEKDSINSDCATICGNPLDIPHLACGKRPSQTEKEWPKCFSVPPLCMLNFVQENMALKIALGLFRIEHLIASVNQQNNNKIGEIPKNNNLIEKIFPFGQLLVCL</sequence>
<evidence type="ECO:0000313" key="2">
    <source>
        <dbReference type="Proteomes" id="UP000095281"/>
    </source>
</evidence>
<evidence type="ECO:0000313" key="3">
    <source>
        <dbReference type="WBParaSite" id="MhA1_Contig2439.frz3.gene3"/>
    </source>
</evidence>